<dbReference type="EMBL" id="JAGSOV010000024">
    <property type="protein sequence ID" value="MCO1655819.1"/>
    <property type="molecule type" value="Genomic_DNA"/>
</dbReference>
<sequence>MTGDPSAPAVLSPALSAALSVADAQPPPARASGTLVGVGMGPGDPDLVTVRAADLLAEADVVFVPVADPGGTGPTEQIALHYAEAWRVERLVIAPHGDERAWDAVAAAVASWFGEHPGGLAAFATVGDPCVYSAFTYLADAVRAVAGGVDVRIVPGITAMQDLAARAGTPLVQGREALQLFPVTAGAQRFREACERGDAVVAHDLGGMPPETLAVLRETGRFDDAVYDAGGPDPSTLLVPPARAGRGGPRRGR</sequence>
<evidence type="ECO:0000256" key="3">
    <source>
        <dbReference type="ARBA" id="ARBA00022603"/>
    </source>
</evidence>
<dbReference type="Proteomes" id="UP001165283">
    <property type="component" value="Unassembled WGS sequence"/>
</dbReference>
<comment type="pathway">
    <text evidence="1">Cofactor biosynthesis; adenosylcobalamin biosynthesis.</text>
</comment>
<feature type="region of interest" description="Disordered" evidence="6">
    <location>
        <begin position="229"/>
        <end position="253"/>
    </location>
</feature>
<organism evidence="8 9">
    <name type="scientific">Pseudonocardia humida</name>
    <dbReference type="NCBI Taxonomy" id="2800819"/>
    <lineage>
        <taxon>Bacteria</taxon>
        <taxon>Bacillati</taxon>
        <taxon>Actinomycetota</taxon>
        <taxon>Actinomycetes</taxon>
        <taxon>Pseudonocardiales</taxon>
        <taxon>Pseudonocardiaceae</taxon>
        <taxon>Pseudonocardia</taxon>
    </lineage>
</organism>
<keyword evidence="9" id="KW-1185">Reference proteome</keyword>
<keyword evidence="5" id="KW-0949">S-adenosyl-L-methionine</keyword>
<dbReference type="Gene3D" id="3.40.1010.10">
    <property type="entry name" value="Cobalt-precorrin-4 Transmethylase, Domain 1"/>
    <property type="match status" value="1"/>
</dbReference>
<dbReference type="PANTHER" id="PTHR43467">
    <property type="entry name" value="COBALT-PRECORRIN-2 C(20)-METHYLTRANSFERASE"/>
    <property type="match status" value="1"/>
</dbReference>
<evidence type="ECO:0000259" key="7">
    <source>
        <dbReference type="Pfam" id="PF00590"/>
    </source>
</evidence>
<reference evidence="8" key="1">
    <citation type="submission" date="2021-04" db="EMBL/GenBank/DDBJ databases">
        <title>Pseudonocardia sp. nov., isolated from sandy soil of mangrove forest.</title>
        <authorList>
            <person name="Zan Z."/>
            <person name="Huang R."/>
            <person name="Liu W."/>
        </authorList>
    </citation>
    <scope>NUCLEOTIDE SEQUENCE</scope>
    <source>
        <strain evidence="8">S2-4</strain>
    </source>
</reference>
<dbReference type="Gene3D" id="3.30.950.10">
    <property type="entry name" value="Methyltransferase, Cobalt-precorrin-4 Transmethylase, Domain 2"/>
    <property type="match status" value="1"/>
</dbReference>
<evidence type="ECO:0000313" key="9">
    <source>
        <dbReference type="Proteomes" id="UP001165283"/>
    </source>
</evidence>
<evidence type="ECO:0000313" key="8">
    <source>
        <dbReference type="EMBL" id="MCO1655819.1"/>
    </source>
</evidence>
<dbReference type="Pfam" id="PF00590">
    <property type="entry name" value="TP_methylase"/>
    <property type="match status" value="1"/>
</dbReference>
<protein>
    <submittedName>
        <fullName evidence="8">Precorrin-2 C(20)-methyltransferase</fullName>
    </submittedName>
</protein>
<proteinExistence type="predicted"/>
<dbReference type="InterPro" id="IPR014777">
    <property type="entry name" value="4pyrrole_Mease_sub1"/>
</dbReference>
<dbReference type="InterPro" id="IPR012382">
    <property type="entry name" value="CobI/CbiL"/>
</dbReference>
<evidence type="ECO:0000256" key="2">
    <source>
        <dbReference type="ARBA" id="ARBA00022573"/>
    </source>
</evidence>
<dbReference type="SUPFAM" id="SSF53790">
    <property type="entry name" value="Tetrapyrrole methylase"/>
    <property type="match status" value="1"/>
</dbReference>
<dbReference type="RefSeq" id="WP_252437962.1">
    <property type="nucleotide sequence ID" value="NZ_JAGSOV010000024.1"/>
</dbReference>
<feature type="domain" description="Tetrapyrrole methylase" evidence="7">
    <location>
        <begin position="34"/>
        <end position="221"/>
    </location>
</feature>
<keyword evidence="4" id="KW-0808">Transferase</keyword>
<evidence type="ECO:0000256" key="1">
    <source>
        <dbReference type="ARBA" id="ARBA00004953"/>
    </source>
</evidence>
<comment type="caution">
    <text evidence="8">The sequence shown here is derived from an EMBL/GenBank/DDBJ whole genome shotgun (WGS) entry which is preliminary data.</text>
</comment>
<dbReference type="PANTHER" id="PTHR43467:SF2">
    <property type="entry name" value="COBALT-PRECORRIN-2 C(20)-METHYLTRANSFERASE"/>
    <property type="match status" value="1"/>
</dbReference>
<evidence type="ECO:0000256" key="5">
    <source>
        <dbReference type="ARBA" id="ARBA00022691"/>
    </source>
</evidence>
<keyword evidence="2" id="KW-0169">Cobalamin biosynthesis</keyword>
<dbReference type="CDD" id="cd11645">
    <property type="entry name" value="Precorrin_2_C20_MT"/>
    <property type="match status" value="1"/>
</dbReference>
<dbReference type="InterPro" id="IPR035996">
    <property type="entry name" value="4pyrrol_Methylase_sf"/>
</dbReference>
<keyword evidence="3" id="KW-0489">Methyltransferase</keyword>
<gene>
    <name evidence="8" type="ORF">KDL28_12220</name>
</gene>
<dbReference type="InterPro" id="IPR000878">
    <property type="entry name" value="4pyrrol_Mease"/>
</dbReference>
<name>A0ABT0ZYY7_9PSEU</name>
<evidence type="ECO:0000256" key="4">
    <source>
        <dbReference type="ARBA" id="ARBA00022679"/>
    </source>
</evidence>
<evidence type="ECO:0000256" key="6">
    <source>
        <dbReference type="SAM" id="MobiDB-lite"/>
    </source>
</evidence>
<dbReference type="InterPro" id="IPR014776">
    <property type="entry name" value="4pyrrole_Mease_sub2"/>
</dbReference>
<accession>A0ABT0ZYY7</accession>